<dbReference type="InterPro" id="IPR013103">
    <property type="entry name" value="RVT_2"/>
</dbReference>
<feature type="compositionally biased region" description="Basic and acidic residues" evidence="1">
    <location>
        <begin position="991"/>
        <end position="1011"/>
    </location>
</feature>
<gene>
    <name evidence="3" type="primary">LOC107767985</name>
</gene>
<evidence type="ECO:0000313" key="3">
    <source>
        <dbReference type="RefSeq" id="XP_016442574.1"/>
    </source>
</evidence>
<dbReference type="OMA" id="HTHYVAS"/>
<dbReference type="STRING" id="4097.A0A1S3XRS2"/>
<dbReference type="InterPro" id="IPR057670">
    <property type="entry name" value="SH3_retrovirus"/>
</dbReference>
<feature type="domain" description="Integrase catalytic" evidence="2">
    <location>
        <begin position="250"/>
        <end position="348"/>
    </location>
</feature>
<dbReference type="Pfam" id="PF07727">
    <property type="entry name" value="RVT_2"/>
    <property type="match status" value="1"/>
</dbReference>
<dbReference type="InterPro" id="IPR036397">
    <property type="entry name" value="RNaseH_sf"/>
</dbReference>
<dbReference type="GO" id="GO:0015074">
    <property type="term" value="P:DNA integration"/>
    <property type="evidence" value="ECO:0007669"/>
    <property type="project" value="InterPro"/>
</dbReference>
<feature type="region of interest" description="Disordered" evidence="1">
    <location>
        <begin position="436"/>
        <end position="469"/>
    </location>
</feature>
<dbReference type="InterPro" id="IPR012337">
    <property type="entry name" value="RNaseH-like_sf"/>
</dbReference>
<accession>A0A1S3XRS2</accession>
<organism evidence="3">
    <name type="scientific">Nicotiana tabacum</name>
    <name type="common">Common tobacco</name>
    <dbReference type="NCBI Taxonomy" id="4097"/>
    <lineage>
        <taxon>Eukaryota</taxon>
        <taxon>Viridiplantae</taxon>
        <taxon>Streptophyta</taxon>
        <taxon>Embryophyta</taxon>
        <taxon>Tracheophyta</taxon>
        <taxon>Spermatophyta</taxon>
        <taxon>Magnoliopsida</taxon>
        <taxon>eudicotyledons</taxon>
        <taxon>Gunneridae</taxon>
        <taxon>Pentapetalae</taxon>
        <taxon>asterids</taxon>
        <taxon>lamiids</taxon>
        <taxon>Solanales</taxon>
        <taxon>Solanaceae</taxon>
        <taxon>Nicotianoideae</taxon>
        <taxon>Nicotianeae</taxon>
        <taxon>Nicotiana</taxon>
    </lineage>
</organism>
<dbReference type="InterPro" id="IPR001584">
    <property type="entry name" value="Integrase_cat-core"/>
</dbReference>
<protein>
    <recommendedName>
        <fullName evidence="2">Integrase catalytic domain-containing protein</fullName>
    </recommendedName>
</protein>
<dbReference type="OrthoDB" id="1305950at2759"/>
<reference evidence="3" key="1">
    <citation type="submission" date="2025-08" db="UniProtKB">
        <authorList>
            <consortium name="RefSeq"/>
        </authorList>
    </citation>
    <scope>IDENTIFICATION</scope>
</reference>
<dbReference type="CDD" id="cd09272">
    <property type="entry name" value="RNase_HI_RT_Ty1"/>
    <property type="match status" value="1"/>
</dbReference>
<feature type="region of interest" description="Disordered" evidence="1">
    <location>
        <begin position="981"/>
        <end position="1017"/>
    </location>
</feature>
<feature type="compositionally biased region" description="Polar residues" evidence="1">
    <location>
        <begin position="231"/>
        <end position="243"/>
    </location>
</feature>
<proteinExistence type="predicted"/>
<dbReference type="Pfam" id="PF25597">
    <property type="entry name" value="SH3_retrovirus"/>
    <property type="match status" value="1"/>
</dbReference>
<sequence length="1017" mass="115547">MNDKEYPLWSRCNDMVTSWLLNSLTKEIGDNVIYYRTAKDLWNSLEHRFGQSSGAKLHHLQKEISKTCQGNNNISSYFTTLKRQWDELDSLNSHLGCNSACVCDGKKKMAKFMEDQRVIQFLMGLNDTYAQARGNILMLSPMPSIDQCTLFFYKMRAKGKSIQVHNTPLMGLHSCHCSKIGHVRGDCYRLVGFPDEFQFTKGGNFQGTTIKTNVVITDQQTDGKYSEDNEGSQNSQPQFSSKEQFSKKVKRVRSDNAWELGKGTQELQFFQEQGILHETSCVATPQQNGVVERKHRHLLEVARGLMFQSKVSIQYWGECILTATFLINRFPSKVLKGKTPYEVLFGKAPTYEILRSFGCLCYVSTLSQHRSKFDPRAKSCVFLGYAQGQKGYKVLDMDTRRVFVSRDIMFHEEVFPFHLAHSSTYYPHCSTFSTDPSAESPVHQQQPVLSPHSSPSRIPSTPTGHNPLSLRATHILPRSTPDLTPLLDESSTPPFSSIHPTSRYVIPTPPPPIRKSDRISQAPSYLKDYVCNAIIFTNLIDSCFTKPAIPTVFSFGTLSDINKHLVQSLSIIFEPSSYAQACNHPGWKTAMDAEISALQLNRTWDVVDLPPGKKALPCKWIYKVKHHSDGTVERLKARLVVRGDIQREGIDYFETFSPVVKMTTIRCLLDVAVKKGWEVSQLDVNNALLHGELQEEVYMKFSACVPPPQTNQVCLLKKFLYRWKQASRQWYARLAGALSFKGDGNTQVKTRFHYQPKEIYLRAAAGIQFSRRKSFFTLDPYIKLQANSGTPMDDPSVYRHLVGKLNYLTNTRPDLSFVVLSLSQYMHKPCCFHFSATQRVLRYLRTDPSQGILLSSSPSFDLMAFCDVDWAACRDSRRSVSGFFITLGGDLTMQPTLPVPIHSDSQAAIHIARNPVFHKRTKHVDLDCHFVRQQFLSGLISLSFVPSDCQLTDLFTKPLSGVSHRHIMGKLGVHSLPSILRGDVNNQNPHIDSKEDEETRKKKMKEDEETRKKKMKK</sequence>
<evidence type="ECO:0000256" key="1">
    <source>
        <dbReference type="SAM" id="MobiDB-lite"/>
    </source>
</evidence>
<dbReference type="Gene3D" id="3.30.420.10">
    <property type="entry name" value="Ribonuclease H-like superfamily/Ribonuclease H"/>
    <property type="match status" value="1"/>
</dbReference>
<dbReference type="InterPro" id="IPR043502">
    <property type="entry name" value="DNA/RNA_pol_sf"/>
</dbReference>
<dbReference type="PROSITE" id="PS50994">
    <property type="entry name" value="INTEGRASE"/>
    <property type="match status" value="1"/>
</dbReference>
<dbReference type="KEGG" id="nta:107767985"/>
<dbReference type="PANTHER" id="PTHR11439">
    <property type="entry name" value="GAG-POL-RELATED RETROTRANSPOSON"/>
    <property type="match status" value="1"/>
</dbReference>
<dbReference type="SUPFAM" id="SSF53098">
    <property type="entry name" value="Ribonuclease H-like"/>
    <property type="match status" value="1"/>
</dbReference>
<name>A0A1S3XRS2_TOBAC</name>
<dbReference type="AlphaFoldDB" id="A0A1S3XRS2"/>
<dbReference type="RefSeq" id="XP_016442574.1">
    <property type="nucleotide sequence ID" value="XM_016587088.1"/>
</dbReference>
<feature type="compositionally biased region" description="Polar residues" evidence="1">
    <location>
        <begin position="436"/>
        <end position="466"/>
    </location>
</feature>
<dbReference type="GO" id="GO:0003676">
    <property type="term" value="F:nucleic acid binding"/>
    <property type="evidence" value="ECO:0007669"/>
    <property type="project" value="InterPro"/>
</dbReference>
<dbReference type="SUPFAM" id="SSF56672">
    <property type="entry name" value="DNA/RNA polymerases"/>
    <property type="match status" value="1"/>
</dbReference>
<feature type="region of interest" description="Disordered" evidence="1">
    <location>
        <begin position="222"/>
        <end position="245"/>
    </location>
</feature>
<dbReference type="PaxDb" id="4097-A0A1S3XRS2"/>
<evidence type="ECO:0000259" key="2">
    <source>
        <dbReference type="PROSITE" id="PS50994"/>
    </source>
</evidence>
<dbReference type="PANTHER" id="PTHR11439:SF498">
    <property type="entry name" value="DNAK FAMILY PROTEIN"/>
    <property type="match status" value="1"/>
</dbReference>